<keyword evidence="2" id="KW-0238">DNA-binding</keyword>
<evidence type="ECO:0000256" key="3">
    <source>
        <dbReference type="ARBA" id="ARBA00023163"/>
    </source>
</evidence>
<evidence type="ECO:0000256" key="4">
    <source>
        <dbReference type="SAM" id="MobiDB-lite"/>
    </source>
</evidence>
<dbReference type="AlphaFoldDB" id="A0A6L9XTW3"/>
<gene>
    <name evidence="6" type="ORF">G3T36_02580</name>
</gene>
<dbReference type="InterPro" id="IPR011711">
    <property type="entry name" value="GntR_C"/>
</dbReference>
<dbReference type="PROSITE" id="PS50949">
    <property type="entry name" value="HTH_GNTR"/>
    <property type="match status" value="1"/>
</dbReference>
<keyword evidence="3" id="KW-0804">Transcription</keyword>
<protein>
    <submittedName>
        <fullName evidence="6">FadR family transcriptional regulator</fullName>
    </submittedName>
</protein>
<proteinExistence type="predicted"/>
<dbReference type="GO" id="GO:0003677">
    <property type="term" value="F:DNA binding"/>
    <property type="evidence" value="ECO:0007669"/>
    <property type="project" value="UniProtKB-KW"/>
</dbReference>
<keyword evidence="7" id="KW-1185">Reference proteome</keyword>
<sequence length="263" mass="28624">MNNGGPGPAAPNSRGKSSGYNIRGQQGRVIDGLGQAIVGGRYQPGAILPREAELIDEYGVSRTSVREAMKVLAAKGLVETRQRVGTRVRPRELWSAFDSDLLTWHLAQGLGGDAMRDLVELRQILEPAAAKLAAVRATMPDLRRLEHAHAEMAAKVDFPDQYAASDVEFHMAVYAACHNDLLQRFGQLVADFMRLTFEVQQNAQHNHFDFAADARSHREVLTAITSGDPTAATDAMLAVVLEGKTALIEALGQVDDRASADRR</sequence>
<dbReference type="Pfam" id="PF07729">
    <property type="entry name" value="FCD"/>
    <property type="match status" value="1"/>
</dbReference>
<dbReference type="SMART" id="SM00345">
    <property type="entry name" value="HTH_GNTR"/>
    <property type="match status" value="1"/>
</dbReference>
<evidence type="ECO:0000256" key="1">
    <source>
        <dbReference type="ARBA" id="ARBA00023015"/>
    </source>
</evidence>
<feature type="region of interest" description="Disordered" evidence="4">
    <location>
        <begin position="1"/>
        <end position="21"/>
    </location>
</feature>
<feature type="domain" description="HTH gntR-type" evidence="5">
    <location>
        <begin position="23"/>
        <end position="91"/>
    </location>
</feature>
<dbReference type="PANTHER" id="PTHR43537:SF44">
    <property type="entry name" value="GNTR FAMILY REGULATORY PROTEIN"/>
    <property type="match status" value="1"/>
</dbReference>
<evidence type="ECO:0000313" key="6">
    <source>
        <dbReference type="EMBL" id="NEN04746.1"/>
    </source>
</evidence>
<evidence type="ECO:0000313" key="7">
    <source>
        <dbReference type="Proteomes" id="UP000474967"/>
    </source>
</evidence>
<reference evidence="6 7" key="1">
    <citation type="journal article" date="2014" name="J. Microbiol.">
        <title>Diaminobutyricibacter tongyongensis gen. nov., sp. nov. and Homoserinibacter gongjuensis gen. nov., sp. nov. belong to the family Microbacteriaceae.</title>
        <authorList>
            <person name="Kim S.J."/>
            <person name="Ahn J.H."/>
            <person name="Weon H.Y."/>
            <person name="Hamada M."/>
            <person name="Suzuki K."/>
            <person name="Kwon S.W."/>
        </authorList>
    </citation>
    <scope>NUCLEOTIDE SEQUENCE [LARGE SCALE GENOMIC DNA]</scope>
    <source>
        <strain evidence="6 7">NBRC 108724</strain>
    </source>
</reference>
<dbReference type="GO" id="GO:0003700">
    <property type="term" value="F:DNA-binding transcription factor activity"/>
    <property type="evidence" value="ECO:0007669"/>
    <property type="project" value="InterPro"/>
</dbReference>
<dbReference type="InterPro" id="IPR008920">
    <property type="entry name" value="TF_FadR/GntR_C"/>
</dbReference>
<dbReference type="CDD" id="cd07377">
    <property type="entry name" value="WHTH_GntR"/>
    <property type="match status" value="1"/>
</dbReference>
<dbReference type="Gene3D" id="1.20.120.530">
    <property type="entry name" value="GntR ligand-binding domain-like"/>
    <property type="match status" value="1"/>
</dbReference>
<dbReference type="SUPFAM" id="SSF46785">
    <property type="entry name" value="Winged helix' DNA-binding domain"/>
    <property type="match status" value="1"/>
</dbReference>
<dbReference type="Pfam" id="PF00392">
    <property type="entry name" value="GntR"/>
    <property type="match status" value="1"/>
</dbReference>
<dbReference type="SMART" id="SM00895">
    <property type="entry name" value="FCD"/>
    <property type="match status" value="1"/>
</dbReference>
<dbReference type="InterPro" id="IPR000524">
    <property type="entry name" value="Tscrpt_reg_HTH_GntR"/>
</dbReference>
<evidence type="ECO:0000256" key="2">
    <source>
        <dbReference type="ARBA" id="ARBA00023125"/>
    </source>
</evidence>
<dbReference type="InterPro" id="IPR036390">
    <property type="entry name" value="WH_DNA-bd_sf"/>
</dbReference>
<dbReference type="SUPFAM" id="SSF48008">
    <property type="entry name" value="GntR ligand-binding domain-like"/>
    <property type="match status" value="1"/>
</dbReference>
<dbReference type="EMBL" id="JAAGWY010000001">
    <property type="protein sequence ID" value="NEN04746.1"/>
    <property type="molecule type" value="Genomic_DNA"/>
</dbReference>
<keyword evidence="1" id="KW-0805">Transcription regulation</keyword>
<dbReference type="InterPro" id="IPR036388">
    <property type="entry name" value="WH-like_DNA-bd_sf"/>
</dbReference>
<organism evidence="6 7">
    <name type="scientific">Leifsonia tongyongensis</name>
    <dbReference type="NCBI Taxonomy" id="1268043"/>
    <lineage>
        <taxon>Bacteria</taxon>
        <taxon>Bacillati</taxon>
        <taxon>Actinomycetota</taxon>
        <taxon>Actinomycetes</taxon>
        <taxon>Micrococcales</taxon>
        <taxon>Microbacteriaceae</taxon>
        <taxon>Leifsonia</taxon>
    </lineage>
</organism>
<dbReference type="PANTHER" id="PTHR43537">
    <property type="entry name" value="TRANSCRIPTIONAL REGULATOR, GNTR FAMILY"/>
    <property type="match status" value="1"/>
</dbReference>
<dbReference type="Proteomes" id="UP000474967">
    <property type="component" value="Unassembled WGS sequence"/>
</dbReference>
<dbReference type="Gene3D" id="1.10.10.10">
    <property type="entry name" value="Winged helix-like DNA-binding domain superfamily/Winged helix DNA-binding domain"/>
    <property type="match status" value="1"/>
</dbReference>
<name>A0A6L9XTW3_9MICO</name>
<dbReference type="PRINTS" id="PR00035">
    <property type="entry name" value="HTHGNTR"/>
</dbReference>
<accession>A0A6L9XTW3</accession>
<comment type="caution">
    <text evidence="6">The sequence shown here is derived from an EMBL/GenBank/DDBJ whole genome shotgun (WGS) entry which is preliminary data.</text>
</comment>
<evidence type="ECO:0000259" key="5">
    <source>
        <dbReference type="PROSITE" id="PS50949"/>
    </source>
</evidence>